<feature type="compositionally biased region" description="Pro residues" evidence="3">
    <location>
        <begin position="764"/>
        <end position="793"/>
    </location>
</feature>
<feature type="compositionally biased region" description="Pro residues" evidence="3">
    <location>
        <begin position="220"/>
        <end position="234"/>
    </location>
</feature>
<dbReference type="PROSITE" id="PS00018">
    <property type="entry name" value="EF_HAND_1"/>
    <property type="match status" value="2"/>
</dbReference>
<feature type="compositionally biased region" description="Low complexity" evidence="3">
    <location>
        <begin position="866"/>
        <end position="881"/>
    </location>
</feature>
<reference evidence="6" key="1">
    <citation type="submission" date="2025-05" db="UniProtKB">
        <authorList>
            <consortium name="RefSeq"/>
        </authorList>
    </citation>
    <scope>NUCLEOTIDE SEQUENCE [LARGE SCALE GENOMIC DNA]</scope>
    <source>
        <strain evidence="6">14028-0561.14</strain>
    </source>
</reference>
<dbReference type="OMA" id="AMYLVRQ"/>
<dbReference type="GO" id="GO:0006897">
    <property type="term" value="P:endocytosis"/>
    <property type="evidence" value="ECO:0007669"/>
    <property type="project" value="TreeGrafter"/>
</dbReference>
<feature type="compositionally biased region" description="Polar residues" evidence="3">
    <location>
        <begin position="703"/>
        <end position="713"/>
    </location>
</feature>
<dbReference type="CDD" id="cd00052">
    <property type="entry name" value="EH"/>
    <property type="match status" value="3"/>
</dbReference>
<dbReference type="PANTHER" id="PTHR11216">
    <property type="entry name" value="EH DOMAIN"/>
    <property type="match status" value="1"/>
</dbReference>
<keyword evidence="1" id="KW-0106">Calcium</keyword>
<evidence type="ECO:0000256" key="1">
    <source>
        <dbReference type="ARBA" id="ARBA00022837"/>
    </source>
</evidence>
<feature type="domain" description="EH" evidence="4">
    <location>
        <begin position="133"/>
        <end position="221"/>
    </location>
</feature>
<dbReference type="GO" id="GO:0030132">
    <property type="term" value="C:clathrin coat of coated pit"/>
    <property type="evidence" value="ECO:0007669"/>
    <property type="project" value="TreeGrafter"/>
</dbReference>
<feature type="domain" description="EH" evidence="4">
    <location>
        <begin position="317"/>
        <end position="406"/>
    </location>
</feature>
<dbReference type="InterPro" id="IPR000261">
    <property type="entry name" value="EH_dom"/>
</dbReference>
<keyword evidence="2" id="KW-0175">Coiled coil</keyword>
<dbReference type="PROSITE" id="PS50222">
    <property type="entry name" value="EF_HAND_2"/>
    <property type="match status" value="2"/>
</dbReference>
<dbReference type="RefSeq" id="XP_017027563.1">
    <property type="nucleotide sequence ID" value="XM_017172074.3"/>
</dbReference>
<feature type="region of interest" description="Disordered" evidence="3">
    <location>
        <begin position="968"/>
        <end position="1058"/>
    </location>
</feature>
<dbReference type="SMART" id="SM00027">
    <property type="entry name" value="EH"/>
    <property type="match status" value="3"/>
</dbReference>
<dbReference type="SMART" id="SM00054">
    <property type="entry name" value="EFh"/>
    <property type="match status" value="4"/>
</dbReference>
<evidence type="ECO:0000313" key="6">
    <source>
        <dbReference type="Proteomes" id="UP001652661"/>
    </source>
</evidence>
<evidence type="ECO:0000313" key="7">
    <source>
        <dbReference type="RefSeq" id="XP_017027563.1"/>
    </source>
</evidence>
<sequence length="1261" mass="134748">MNLDFAKVCGKHIGVYEAYYKQIDPKGTGAIEAMTAAKFLKKSGLSDVVLSRIWDLSDPNGKGFLDKPGFFVALKLVSLSQAGQVANMNNIYVETANPPKVGEIPKTMPSRIQTVPVSSGGVANGDWSIGVIDRLKYEQLFESLNPHNGMLPGNKVKGVLMDSKLPMNILGTIWDLADQDKDGNLDKHEFIVAMHLVYQTLQKRTVPSVLPPELRKPGGSGPPPPKPAMPPPPAGAAMPRAPSGEGFGDGGFVANFPKDIAPPAAIPPLPVAVPPMTRIPPVGAVSSQPLIQTDPLIPIGAPPSVTANADWVVTPAELKRFEDIFRQSDLDKDGLVSGLEVKDIFIKSGIPQRSLADIWALCDTNQSGKLTVEQFALAMWFVERKQRGVDPPHVLNANMVPPSMRAVVSGVDLQPQEVKPTYSNPELEMISKEIEELARERRVLETEIAQKEADVRIKNGEVRSLQSELDTLTATLKQLENQRGEAQKRLDDLQAQVSHNTAVLANVSLDISRTNDQVTKIRDQCQMQEETINEQEGELNAKRSELQKLKDEETSLQKEYDDNNRELSKLTKHLQNTQLQISSVRSMVTQLMETQRQMTDALLICRAAMENQNAELVSEYQLKIEPDFDEARKTMNKEVVMPTDDPFEENNSGAANQATNGFASDPFSGQQQASKPVISAGFDDSFNMSSGFDSGFDAFNQSGAGTGFGQTQRDPFGSDAFAANKSNAITPEPGKDDFGSDPFAALHAPTGQGQVLSPNAQKSGPPPRPESPSPALPPKKSKVPPPRPAPPRASQPTSGFGGSGGGFADFEDFDNKLHNIPSTTTTPLPALSPAPPVPNAIPFSSGASLLDSFSLFDDPVARRSQAASTPTPTSTATLHPLLPSSSSTAAASALAATSVLASALAPAATAGSGAVAPGSTTTAPSSNNQHLSRSNTPLQSSGLSQSSTGSALGLGSSVFDAFGAANSSSSSQQAATPSLITGPTDFKDDPFKDYRYEDPFSIKDPFADDDEGDLEGPGKGASQKKSFAEDFSSEDEMGSTTKTLSNIANNNNSIKPKAHTPLQNDLLAQFDAFNLNSSPAPSHHSNTSSHHSSSKPHHQKSQTALDAFADFDDFAATAGTGTGLGSGTGTKSITTSNTKLNDSFFDAFNDNFGGNQNSTAASIGATTKPSDQKAAFNDNFDDNFKVGHSQLDNHNFAKFDAFEAHNFSSDFGNSSFGKEKQNGHSKAKKEPSKDKFEADYSKPESFDADLEEALKRSMVDN</sequence>
<feature type="region of interest" description="Disordered" evidence="3">
    <location>
        <begin position="1213"/>
        <end position="1244"/>
    </location>
</feature>
<feature type="region of interest" description="Disordered" evidence="3">
    <location>
        <begin position="208"/>
        <end position="249"/>
    </location>
</feature>
<dbReference type="PANTHER" id="PTHR11216:SF176">
    <property type="entry name" value="EPIDERMAL GROWTH FACTOR RECEPTOR PATHWAY SUBSTRATE CLONE 15, ISOFORM A"/>
    <property type="match status" value="1"/>
</dbReference>
<evidence type="ECO:0000259" key="4">
    <source>
        <dbReference type="PROSITE" id="PS50031"/>
    </source>
</evidence>
<feature type="domain" description="EF-hand" evidence="5">
    <location>
        <begin position="165"/>
        <end position="200"/>
    </location>
</feature>
<feature type="coiled-coil region" evidence="2">
    <location>
        <begin position="427"/>
        <end position="580"/>
    </location>
</feature>
<gene>
    <name evidence="7" type="primary">Eps-15</name>
</gene>
<feature type="region of interest" description="Disordered" evidence="3">
    <location>
        <begin position="703"/>
        <end position="844"/>
    </location>
</feature>
<feature type="compositionally biased region" description="Polar residues" evidence="3">
    <location>
        <begin position="1038"/>
        <end position="1054"/>
    </location>
</feature>
<dbReference type="Pfam" id="PF12763">
    <property type="entry name" value="EH"/>
    <property type="match status" value="3"/>
</dbReference>
<feature type="compositionally biased region" description="Basic and acidic residues" evidence="3">
    <location>
        <begin position="1217"/>
        <end position="1244"/>
    </location>
</feature>
<dbReference type="Gene3D" id="1.10.287.1490">
    <property type="match status" value="1"/>
</dbReference>
<dbReference type="PROSITE" id="PS50031">
    <property type="entry name" value="EH"/>
    <property type="match status" value="3"/>
</dbReference>
<feature type="region of interest" description="Disordered" evidence="3">
    <location>
        <begin position="861"/>
        <end position="881"/>
    </location>
</feature>
<feature type="compositionally biased region" description="Low complexity" evidence="3">
    <location>
        <begin position="938"/>
        <end position="949"/>
    </location>
</feature>
<reference evidence="7" key="2">
    <citation type="submission" date="2025-08" db="UniProtKB">
        <authorList>
            <consortium name="RefSeq"/>
        </authorList>
    </citation>
    <scope>IDENTIFICATION</scope>
    <source>
        <strain evidence="7">14028-0561.14</strain>
        <tissue evidence="7">Whole fly</tissue>
    </source>
</reference>
<dbReference type="GO" id="GO:0005509">
    <property type="term" value="F:calcium ion binding"/>
    <property type="evidence" value="ECO:0007669"/>
    <property type="project" value="InterPro"/>
</dbReference>
<dbReference type="Proteomes" id="UP001652661">
    <property type="component" value="Chromosome 2R"/>
</dbReference>
<feature type="compositionally biased region" description="Low complexity" evidence="3">
    <location>
        <begin position="235"/>
        <end position="244"/>
    </location>
</feature>
<evidence type="ECO:0000259" key="5">
    <source>
        <dbReference type="PROSITE" id="PS50222"/>
    </source>
</evidence>
<feature type="compositionally biased region" description="Polar residues" evidence="3">
    <location>
        <begin position="751"/>
        <end position="762"/>
    </location>
</feature>
<feature type="compositionally biased region" description="Polar residues" evidence="3">
    <location>
        <begin position="927"/>
        <end position="937"/>
    </location>
</feature>
<organism evidence="6 7">
    <name type="scientific">Drosophila kikkawai</name>
    <name type="common">Fruit fly</name>
    <dbReference type="NCBI Taxonomy" id="30033"/>
    <lineage>
        <taxon>Eukaryota</taxon>
        <taxon>Metazoa</taxon>
        <taxon>Ecdysozoa</taxon>
        <taxon>Arthropoda</taxon>
        <taxon>Hexapoda</taxon>
        <taxon>Insecta</taxon>
        <taxon>Pterygota</taxon>
        <taxon>Neoptera</taxon>
        <taxon>Endopterygota</taxon>
        <taxon>Diptera</taxon>
        <taxon>Brachycera</taxon>
        <taxon>Muscomorpha</taxon>
        <taxon>Ephydroidea</taxon>
        <taxon>Drosophilidae</taxon>
        <taxon>Drosophila</taxon>
        <taxon>Sophophora</taxon>
    </lineage>
</organism>
<dbReference type="FunFam" id="1.10.238.10:FF:000271">
    <property type="entry name" value="Epidermal growth factor receptor substrate 15 homolog"/>
    <property type="match status" value="1"/>
</dbReference>
<proteinExistence type="predicted"/>
<feature type="region of interest" description="Disordered" evidence="3">
    <location>
        <begin position="910"/>
        <end position="949"/>
    </location>
</feature>
<dbReference type="AlphaFoldDB" id="A0A6P4IZ19"/>
<dbReference type="InterPro" id="IPR002048">
    <property type="entry name" value="EF_hand_dom"/>
</dbReference>
<feature type="domain" description="EF-hand" evidence="5">
    <location>
        <begin position="316"/>
        <end position="351"/>
    </location>
</feature>
<feature type="compositionally biased region" description="Polar residues" evidence="3">
    <location>
        <begin position="649"/>
        <end position="674"/>
    </location>
</feature>
<evidence type="ECO:0000256" key="2">
    <source>
        <dbReference type="SAM" id="Coils"/>
    </source>
</evidence>
<dbReference type="GO" id="GO:0016197">
    <property type="term" value="P:endosomal transport"/>
    <property type="evidence" value="ECO:0007669"/>
    <property type="project" value="TreeGrafter"/>
</dbReference>
<evidence type="ECO:0000256" key="3">
    <source>
        <dbReference type="SAM" id="MobiDB-lite"/>
    </source>
</evidence>
<feature type="region of interest" description="Disordered" evidence="3">
    <location>
        <begin position="645"/>
        <end position="675"/>
    </location>
</feature>
<protein>
    <submittedName>
        <fullName evidence="7">Epidermal growth factor receptor substrate 15-like 1 isoform X1</fullName>
    </submittedName>
</protein>
<feature type="compositionally biased region" description="Low complexity" evidence="3">
    <location>
        <begin position="1076"/>
        <end position="1091"/>
    </location>
</feature>
<dbReference type="GO" id="GO:0045296">
    <property type="term" value="F:cadherin binding"/>
    <property type="evidence" value="ECO:0007669"/>
    <property type="project" value="TreeGrafter"/>
</dbReference>
<dbReference type="OrthoDB" id="524326at2759"/>
<name>A0A6P4IZ19_DROKI</name>
<feature type="domain" description="EH" evidence="4">
    <location>
        <begin position="12"/>
        <end position="112"/>
    </location>
</feature>
<feature type="region of interest" description="Disordered" evidence="3">
    <location>
        <begin position="1074"/>
        <end position="1102"/>
    </location>
</feature>
<dbReference type="SUPFAM" id="SSF47473">
    <property type="entry name" value="EF-hand"/>
    <property type="match status" value="3"/>
</dbReference>
<feature type="compositionally biased region" description="Low complexity" evidence="3">
    <location>
        <begin position="910"/>
        <end position="926"/>
    </location>
</feature>
<dbReference type="InterPro" id="IPR018247">
    <property type="entry name" value="EF_Hand_1_Ca_BS"/>
</dbReference>
<dbReference type="Gene3D" id="1.10.238.10">
    <property type="entry name" value="EF-hand"/>
    <property type="match status" value="3"/>
</dbReference>
<keyword evidence="6" id="KW-1185">Reference proteome</keyword>
<dbReference type="InterPro" id="IPR011992">
    <property type="entry name" value="EF-hand-dom_pair"/>
</dbReference>
<feature type="compositionally biased region" description="Basic and acidic residues" evidence="3">
    <location>
        <begin position="985"/>
        <end position="1001"/>
    </location>
</feature>
<accession>A0A6P4IZ19</accession>
<feature type="compositionally biased region" description="Pro residues" evidence="3">
    <location>
        <begin position="830"/>
        <end position="839"/>
    </location>
</feature>